<feature type="region of interest" description="Disordered" evidence="1">
    <location>
        <begin position="110"/>
        <end position="140"/>
    </location>
</feature>
<evidence type="ECO:0000313" key="2">
    <source>
        <dbReference type="EMBL" id="EJK68421.1"/>
    </source>
</evidence>
<proteinExistence type="predicted"/>
<name>K0T4W3_THAOC</name>
<protein>
    <submittedName>
        <fullName evidence="2">Uncharacterized protein</fullName>
    </submittedName>
</protein>
<comment type="caution">
    <text evidence="2">The sequence shown here is derived from an EMBL/GenBank/DDBJ whole genome shotgun (WGS) entry which is preliminary data.</text>
</comment>
<accession>K0T4W3</accession>
<evidence type="ECO:0000313" key="3">
    <source>
        <dbReference type="Proteomes" id="UP000266841"/>
    </source>
</evidence>
<reference evidence="2 3" key="1">
    <citation type="journal article" date="2012" name="Genome Biol.">
        <title>Genome and low-iron response of an oceanic diatom adapted to chronic iron limitation.</title>
        <authorList>
            <person name="Lommer M."/>
            <person name="Specht M."/>
            <person name="Roy A.S."/>
            <person name="Kraemer L."/>
            <person name="Andreson R."/>
            <person name="Gutowska M.A."/>
            <person name="Wolf J."/>
            <person name="Bergner S.V."/>
            <person name="Schilhabel M.B."/>
            <person name="Klostermeier U.C."/>
            <person name="Beiko R.G."/>
            <person name="Rosenstiel P."/>
            <person name="Hippler M."/>
            <person name="Laroche J."/>
        </authorList>
    </citation>
    <scope>NUCLEOTIDE SEQUENCE [LARGE SCALE GENOMIC DNA]</scope>
    <source>
        <strain evidence="2 3">CCMP1005</strain>
    </source>
</reference>
<sequence length="140" mass="15594">MCLAGARSSLGCLVRFEQKQRPEPGARFRSKISLESNQATEILLVGRFSLKIKDPAGPSGNRARWPAKSRFGCRFRQTKSQLKSVWMESNETKFATENASEWTGLLMGSVTVTHHPKSKSSEESRAPSAWPGPDATRNER</sequence>
<keyword evidence="3" id="KW-1185">Reference proteome</keyword>
<organism evidence="2 3">
    <name type="scientific">Thalassiosira oceanica</name>
    <name type="common">Marine diatom</name>
    <dbReference type="NCBI Taxonomy" id="159749"/>
    <lineage>
        <taxon>Eukaryota</taxon>
        <taxon>Sar</taxon>
        <taxon>Stramenopiles</taxon>
        <taxon>Ochrophyta</taxon>
        <taxon>Bacillariophyta</taxon>
        <taxon>Coscinodiscophyceae</taxon>
        <taxon>Thalassiosirophycidae</taxon>
        <taxon>Thalassiosirales</taxon>
        <taxon>Thalassiosiraceae</taxon>
        <taxon>Thalassiosira</taxon>
    </lineage>
</organism>
<evidence type="ECO:0000256" key="1">
    <source>
        <dbReference type="SAM" id="MobiDB-lite"/>
    </source>
</evidence>
<dbReference type="Proteomes" id="UP000266841">
    <property type="component" value="Unassembled WGS sequence"/>
</dbReference>
<dbReference type="EMBL" id="AGNL01011381">
    <property type="protein sequence ID" value="EJK68421.1"/>
    <property type="molecule type" value="Genomic_DNA"/>
</dbReference>
<gene>
    <name evidence="2" type="ORF">THAOC_10402</name>
</gene>
<dbReference type="AlphaFoldDB" id="K0T4W3"/>